<organism evidence="1 2">
    <name type="scientific">Panagrolaimus sp. PS1159</name>
    <dbReference type="NCBI Taxonomy" id="55785"/>
    <lineage>
        <taxon>Eukaryota</taxon>
        <taxon>Metazoa</taxon>
        <taxon>Ecdysozoa</taxon>
        <taxon>Nematoda</taxon>
        <taxon>Chromadorea</taxon>
        <taxon>Rhabditida</taxon>
        <taxon>Tylenchina</taxon>
        <taxon>Panagrolaimomorpha</taxon>
        <taxon>Panagrolaimoidea</taxon>
        <taxon>Panagrolaimidae</taxon>
        <taxon>Panagrolaimus</taxon>
    </lineage>
</organism>
<evidence type="ECO:0000313" key="2">
    <source>
        <dbReference type="WBParaSite" id="PS1159_v2.g3017.t1"/>
    </source>
</evidence>
<evidence type="ECO:0000313" key="1">
    <source>
        <dbReference type="Proteomes" id="UP000887580"/>
    </source>
</evidence>
<accession>A0AC35G9D1</accession>
<protein>
    <submittedName>
        <fullName evidence="2">Mitogen-activated protein kinase kinase kinase</fullName>
    </submittedName>
</protein>
<name>A0AC35G9D1_9BILA</name>
<proteinExistence type="predicted"/>
<dbReference type="WBParaSite" id="PS1159_v2.g3017.t1">
    <property type="protein sequence ID" value="PS1159_v2.g3017.t1"/>
    <property type="gene ID" value="PS1159_v2.g3017"/>
</dbReference>
<dbReference type="Proteomes" id="UP000887580">
    <property type="component" value="Unplaced"/>
</dbReference>
<reference evidence="2" key="1">
    <citation type="submission" date="2022-11" db="UniProtKB">
        <authorList>
            <consortium name="WormBaseParasite"/>
        </authorList>
    </citation>
    <scope>IDENTIFICATION</scope>
</reference>
<sequence length="1171" mass="130215">MSRTDTMRIPHIPLTTKNAYKIAKTENSSDKPSFSGNYGPSKTSSPTSSAENYHFKTPSSDSSTSREDPPKFGNFGMEKVRMRPSPIPAVTCYNFVAENTDEISFKRGSKVFVKNKNTGDKDYYLIEVDGKEGLAPVSFLQAEGGEAPPTVKQNELGQTWTKLGGGTFSDVYEVTWKQKKYALKNYHKQEDFSKALEEAKLINSLDHKNIVKVYGICEKPVALLLELCEGKHLADLWKDDNNESFNPPLRIILLWAKQIAEGLWYMHNRDLPVCHADIKPQNCMLKEIPCIPHYTTEDSDKCSQCGLQRLSRLSIKLTDFGLSKVSENRASTANPGKDDCPFGSIPYMSPESIKSNRITPKSDVWSFGVLLWELLTKQVPYHELEYVNGIKLSPMAIMFAIGKREVHLEILDSWPIALQNLLQACWEDNEEIRPTMGDILQLIEKIPTTNPDYVMVGAPKKPTNLSNIEKIKNILNSNLFHNYFASDKPKAPPRNKIKKLDIGEPTNLTNILSVRLVNGEVEVHDHESNRRRNISSNDNNNSGTLPRHQNLIKNRLGPSAISTPELNQIGLSSSSSASGSGLERKAAMRKKGGIRGQSDHSSMTSCKPVILGSTTPSSEASISFDNTVEVVEDPAQIRAPRPSRDSQKSYKSSPRRSPSSHSQSIFYVHDLTPPCGESPCPYDNNGTLTSRGSTDSATSSKKSKNIFRKYLPNPFSRKHETYPSNVCYNSETGEYFDLKEKPNRPFDSIDEDGIESLKLSPHLQTITLFVHSKQQTNETPTTSHFVKQLNTPKKQRQQAVVDHRRNVSNTSEKLSWNTFTNNNNNNNNNTSVTPTTTNPPKSPASSHHHHLHQHYPSSSDSISLSTTAYSPSRTSMSFGTVVPLPTTSPIISQTTFPSNSDEPFAGFNDHRSRALTNAAPTIPENPPPILHPRSKSTDQNSMLNNLIQGFGMNGHEQIIVENNAYFKLNPNSKSGSNISPTAATSEVPHYMTLRKQRSDDHEAPPLPPRSSVSNFNSSNNLLNTVVEIPKSQAPTLSPRLHHSQSASPNPSASSSSGGGTSDYLTLENSRNSSNSNTYSTISSSNPSSAATVFTNPHYIHTKSSPGRLDDEIPRSIAPQRPDTLELEEQPRQRIERNNGYVQLSGQVNDNDDNNRTPKFLPNNIPHRNRRH</sequence>